<proteinExistence type="predicted"/>
<dbReference type="EMBL" id="JSUH01000019">
    <property type="protein sequence ID" value="KHD96350.1"/>
    <property type="molecule type" value="Genomic_DNA"/>
</dbReference>
<dbReference type="Proteomes" id="UP000030466">
    <property type="component" value="Unassembled WGS sequence"/>
</dbReference>
<name>A0A0A6VMM4_KOCRO</name>
<dbReference type="RefSeq" id="WP_035930150.1">
    <property type="nucleotide sequence ID" value="NZ_JSUH01000019.1"/>
</dbReference>
<protein>
    <submittedName>
        <fullName evidence="1">Uncharacterized protein</fullName>
    </submittedName>
</protein>
<dbReference type="OrthoDB" id="4953308at2"/>
<reference evidence="1 2" key="1">
    <citation type="journal article" date="2003" name="Int. J. Syst. Evol. Microbiol.">
        <title>Kocuria polaris sp. nov., an orange-pigmented psychrophilic bacterium isolated from an Antarctic cyanobacterial mat sample.</title>
        <authorList>
            <person name="Reddy G.S."/>
            <person name="Prakash J.S."/>
            <person name="Prabahar V."/>
            <person name="Matsumoto G.I."/>
            <person name="Stackebrandt E."/>
            <person name="Shivaji S."/>
        </authorList>
    </citation>
    <scope>NUCLEOTIDE SEQUENCE [LARGE SCALE GENOMIC DNA]</scope>
    <source>
        <strain evidence="1 2">CMS 76or</strain>
    </source>
</reference>
<dbReference type="AlphaFoldDB" id="A0A0A6VMM4"/>
<keyword evidence="2" id="KW-1185">Reference proteome</keyword>
<evidence type="ECO:0000313" key="2">
    <source>
        <dbReference type="Proteomes" id="UP000030466"/>
    </source>
</evidence>
<sequence length="71" mass="7964">MVGGLYLLALLFVFATVGRQSVPRRERTDLRSWTLRDVYYNVRRGVTVLGEHGPSYPALDAAELAAAQRSR</sequence>
<evidence type="ECO:0000313" key="1">
    <source>
        <dbReference type="EMBL" id="KHD96350.1"/>
    </source>
</evidence>
<comment type="caution">
    <text evidence="1">The sequence shown here is derived from an EMBL/GenBank/DDBJ whole genome shotgun (WGS) entry which is preliminary data.</text>
</comment>
<gene>
    <name evidence="1" type="ORF">GY22_16180</name>
</gene>
<organism evidence="1 2">
    <name type="scientific">Kocuria rosea subsp. polaris</name>
    <dbReference type="NCBI Taxonomy" id="136273"/>
    <lineage>
        <taxon>Bacteria</taxon>
        <taxon>Bacillati</taxon>
        <taxon>Actinomycetota</taxon>
        <taxon>Actinomycetes</taxon>
        <taxon>Micrococcales</taxon>
        <taxon>Micrococcaceae</taxon>
        <taxon>Kocuria</taxon>
    </lineage>
</organism>
<accession>A0A0A6VMM4</accession>